<feature type="region of interest" description="Disordered" evidence="1">
    <location>
        <begin position="1"/>
        <end position="24"/>
    </location>
</feature>
<proteinExistence type="predicted"/>
<organism evidence="3 4">
    <name type="scientific">Cyclocybe aegerita</name>
    <name type="common">Black poplar mushroom</name>
    <name type="synonym">Agrocybe aegerita</name>
    <dbReference type="NCBI Taxonomy" id="1973307"/>
    <lineage>
        <taxon>Eukaryota</taxon>
        <taxon>Fungi</taxon>
        <taxon>Dikarya</taxon>
        <taxon>Basidiomycota</taxon>
        <taxon>Agaricomycotina</taxon>
        <taxon>Agaricomycetes</taxon>
        <taxon>Agaricomycetidae</taxon>
        <taxon>Agaricales</taxon>
        <taxon>Agaricineae</taxon>
        <taxon>Bolbitiaceae</taxon>
        <taxon>Cyclocybe</taxon>
    </lineage>
</organism>
<reference evidence="3 4" key="1">
    <citation type="submission" date="2020-01" db="EMBL/GenBank/DDBJ databases">
        <authorList>
            <person name="Gupta K D."/>
        </authorList>
    </citation>
    <scope>NUCLEOTIDE SEQUENCE [LARGE SCALE GENOMIC DNA]</scope>
</reference>
<keyword evidence="2" id="KW-0812">Transmembrane</keyword>
<dbReference type="OrthoDB" id="3153758at2759"/>
<evidence type="ECO:0000313" key="3">
    <source>
        <dbReference type="EMBL" id="CAA7268733.1"/>
    </source>
</evidence>
<evidence type="ECO:0000256" key="1">
    <source>
        <dbReference type="SAM" id="MobiDB-lite"/>
    </source>
</evidence>
<keyword evidence="2" id="KW-0472">Membrane</keyword>
<sequence>MYRTEMPPSPFRHPGESQSWYRHPQSSLELPTHTQLHLPPAFAVFKTACTLTCFVLAFTIFCLAYPNTIYAPALRHLVLTNDFGSTLSKHPASQSLDLSSGLQASWENLKGGEHCLRFATREYTARLSLSESANTAASRQEMMRACRDTPVEIHGRLLSTDFCQDLGFGRGVYGYWIVDFEEPDCLTQWGEFSDLGCTTSVSETGTPLPFRRVESRLENLQPGSSWQIMCVTTPAEIYGQHFGSPAVCFNDKRAGVFGEWDMRDESCKLEAESEPQPMARELDS</sequence>
<keyword evidence="2" id="KW-1133">Transmembrane helix</keyword>
<evidence type="ECO:0000256" key="2">
    <source>
        <dbReference type="SAM" id="Phobius"/>
    </source>
</evidence>
<protein>
    <submittedName>
        <fullName evidence="3">Uncharacterized protein</fullName>
    </submittedName>
</protein>
<name>A0A8S0XQK5_CYCAE</name>
<accession>A0A8S0XQK5</accession>
<gene>
    <name evidence="3" type="ORF">AAE3_LOCUS10913</name>
</gene>
<dbReference type="Proteomes" id="UP000467700">
    <property type="component" value="Unassembled WGS sequence"/>
</dbReference>
<keyword evidence="4" id="KW-1185">Reference proteome</keyword>
<evidence type="ECO:0000313" key="4">
    <source>
        <dbReference type="Proteomes" id="UP000467700"/>
    </source>
</evidence>
<dbReference type="AlphaFoldDB" id="A0A8S0XQK5"/>
<feature type="transmembrane region" description="Helical" evidence="2">
    <location>
        <begin position="41"/>
        <end position="65"/>
    </location>
</feature>
<comment type="caution">
    <text evidence="3">The sequence shown here is derived from an EMBL/GenBank/DDBJ whole genome shotgun (WGS) entry which is preliminary data.</text>
</comment>
<dbReference type="EMBL" id="CACVBS010000069">
    <property type="protein sequence ID" value="CAA7268733.1"/>
    <property type="molecule type" value="Genomic_DNA"/>
</dbReference>